<keyword evidence="3" id="KW-1185">Reference proteome</keyword>
<accession>E4WWY0</accession>
<reference evidence="2" key="1">
    <citation type="journal article" date="2010" name="Science">
        <title>Plasticity of animal genome architecture unmasked by rapid evolution of a pelagic tunicate.</title>
        <authorList>
            <person name="Denoeud F."/>
            <person name="Henriet S."/>
            <person name="Mungpakdee S."/>
            <person name="Aury J.M."/>
            <person name="Da Silva C."/>
            <person name="Brinkmann H."/>
            <person name="Mikhaleva J."/>
            <person name="Olsen L.C."/>
            <person name="Jubin C."/>
            <person name="Canestro C."/>
            <person name="Bouquet J.M."/>
            <person name="Danks G."/>
            <person name="Poulain J."/>
            <person name="Campsteijn C."/>
            <person name="Adamski M."/>
            <person name="Cross I."/>
            <person name="Yadetie F."/>
            <person name="Muffato M."/>
            <person name="Louis A."/>
            <person name="Butcher S."/>
            <person name="Tsagkogeorga G."/>
            <person name="Konrad A."/>
            <person name="Singh S."/>
            <person name="Jensen M.F."/>
            <person name="Cong E.H."/>
            <person name="Eikeseth-Otteraa H."/>
            <person name="Noel B."/>
            <person name="Anthouard V."/>
            <person name="Porcel B.M."/>
            <person name="Kachouri-Lafond R."/>
            <person name="Nishino A."/>
            <person name="Ugolini M."/>
            <person name="Chourrout P."/>
            <person name="Nishida H."/>
            <person name="Aasland R."/>
            <person name="Huzurbazar S."/>
            <person name="Westhof E."/>
            <person name="Delsuc F."/>
            <person name="Lehrach H."/>
            <person name="Reinhardt R."/>
            <person name="Weissenbach J."/>
            <person name="Roy S.W."/>
            <person name="Artiguenave F."/>
            <person name="Postlethwait J.H."/>
            <person name="Manak J.R."/>
            <person name="Thompson E.M."/>
            <person name="Jaillon O."/>
            <person name="Du Pasquier L."/>
            <person name="Boudinot P."/>
            <person name="Liberles D.A."/>
            <person name="Volff J.N."/>
            <person name="Philippe H."/>
            <person name="Lenhard B."/>
            <person name="Roest Crollius H."/>
            <person name="Wincker P."/>
            <person name="Chourrout D."/>
        </authorList>
    </citation>
    <scope>NUCLEOTIDE SEQUENCE [LARGE SCALE GENOMIC DNA]</scope>
</reference>
<dbReference type="OrthoDB" id="10521154at2759"/>
<organism evidence="2">
    <name type="scientific">Oikopleura dioica</name>
    <name type="common">Tunicate</name>
    <dbReference type="NCBI Taxonomy" id="34765"/>
    <lineage>
        <taxon>Eukaryota</taxon>
        <taxon>Metazoa</taxon>
        <taxon>Chordata</taxon>
        <taxon>Tunicata</taxon>
        <taxon>Appendicularia</taxon>
        <taxon>Copelata</taxon>
        <taxon>Oikopleuridae</taxon>
        <taxon>Oikopleura</taxon>
    </lineage>
</organism>
<feature type="region of interest" description="Disordered" evidence="1">
    <location>
        <begin position="29"/>
        <end position="79"/>
    </location>
</feature>
<name>E4WWY0_OIKDI</name>
<dbReference type="InParanoid" id="E4WWY0"/>
<dbReference type="Proteomes" id="UP000001307">
    <property type="component" value="Unassembled WGS sequence"/>
</dbReference>
<dbReference type="AlphaFoldDB" id="E4WWY0"/>
<protein>
    <submittedName>
        <fullName evidence="2">Uncharacterized protein</fullName>
    </submittedName>
</protein>
<feature type="compositionally biased region" description="Acidic residues" evidence="1">
    <location>
        <begin position="60"/>
        <end position="79"/>
    </location>
</feature>
<gene>
    <name evidence="2" type="ORF">GSOID_T00011402001</name>
</gene>
<dbReference type="EMBL" id="FN653018">
    <property type="protein sequence ID" value="CBY21872.1"/>
    <property type="molecule type" value="Genomic_DNA"/>
</dbReference>
<evidence type="ECO:0000313" key="2">
    <source>
        <dbReference type="EMBL" id="CBY21872.1"/>
    </source>
</evidence>
<evidence type="ECO:0000256" key="1">
    <source>
        <dbReference type="SAM" id="MobiDB-lite"/>
    </source>
</evidence>
<evidence type="ECO:0000313" key="3">
    <source>
        <dbReference type="Proteomes" id="UP000001307"/>
    </source>
</evidence>
<sequence length="160" mass="19045">MSGIRGAISNIRHYLNTIEREANNYQCIDQRRKGNSGRRRGNPNSYYQRQRTRHYRHESSDDEDEDEDDSEDESDEECDFETLSNELIDFYQRHGVDWYMTRYGAVGARGMGSRGGGDFCLYFNVNGIFVKAYEESRKKYIFDNFDLNIRRKPFKDLFRL</sequence>
<proteinExistence type="predicted"/>